<dbReference type="Pfam" id="PF04542">
    <property type="entry name" value="Sigma70_r2"/>
    <property type="match status" value="1"/>
</dbReference>
<dbReference type="EMBL" id="UOFW01000036">
    <property type="protein sequence ID" value="VAX03058.1"/>
    <property type="molecule type" value="Genomic_DNA"/>
</dbReference>
<dbReference type="PANTHER" id="PTHR43133:SF63">
    <property type="entry name" value="RNA POLYMERASE SIGMA FACTOR FECI-RELATED"/>
    <property type="match status" value="1"/>
</dbReference>
<dbReference type="InterPro" id="IPR007627">
    <property type="entry name" value="RNA_pol_sigma70_r2"/>
</dbReference>
<sequence>MEKEQKSFIEQMYQDNHAGFLKFLMYRTQNQDDAHDVLQEAFQKIINLEGLRTMENPRAYLYRTAINIIIDRQRKGKHHIKYIHEVQSGTAMGVASEADAIPPDRQVAARQELDKIFLALDELPEKCRRAFLLHRENNLKYSEIAEELQVSISMVEKYIIQALKYLRRKMKKN</sequence>
<dbReference type="SUPFAM" id="SSF88946">
    <property type="entry name" value="Sigma2 domain of RNA polymerase sigma factors"/>
    <property type="match status" value="1"/>
</dbReference>
<dbReference type="Gene3D" id="1.10.1740.10">
    <property type="match status" value="1"/>
</dbReference>
<reference evidence="7" key="1">
    <citation type="submission" date="2018-06" db="EMBL/GenBank/DDBJ databases">
        <authorList>
            <person name="Zhirakovskaya E."/>
        </authorList>
    </citation>
    <scope>NUCLEOTIDE SEQUENCE</scope>
</reference>
<dbReference type="Pfam" id="PF08281">
    <property type="entry name" value="Sigma70_r4_2"/>
    <property type="match status" value="1"/>
</dbReference>
<dbReference type="PANTHER" id="PTHR43133">
    <property type="entry name" value="RNA POLYMERASE ECF-TYPE SIGMA FACTO"/>
    <property type="match status" value="1"/>
</dbReference>
<keyword evidence="2" id="KW-0805">Transcription regulation</keyword>
<dbReference type="GO" id="GO:0016987">
    <property type="term" value="F:sigma factor activity"/>
    <property type="evidence" value="ECO:0007669"/>
    <property type="project" value="UniProtKB-KW"/>
</dbReference>
<dbReference type="AlphaFoldDB" id="A0A3B1AUV1"/>
<organism evidence="7">
    <name type="scientific">hydrothermal vent metagenome</name>
    <dbReference type="NCBI Taxonomy" id="652676"/>
    <lineage>
        <taxon>unclassified sequences</taxon>
        <taxon>metagenomes</taxon>
        <taxon>ecological metagenomes</taxon>
    </lineage>
</organism>
<evidence type="ECO:0000256" key="2">
    <source>
        <dbReference type="ARBA" id="ARBA00023015"/>
    </source>
</evidence>
<dbReference type="InterPro" id="IPR036388">
    <property type="entry name" value="WH-like_DNA-bd_sf"/>
</dbReference>
<name>A0A3B1AUV1_9ZZZZ</name>
<dbReference type="InterPro" id="IPR039425">
    <property type="entry name" value="RNA_pol_sigma-70-like"/>
</dbReference>
<evidence type="ECO:0000256" key="3">
    <source>
        <dbReference type="ARBA" id="ARBA00023082"/>
    </source>
</evidence>
<gene>
    <name evidence="7" type="ORF">MNBD_ALPHA03-827</name>
</gene>
<evidence type="ECO:0000259" key="6">
    <source>
        <dbReference type="Pfam" id="PF08281"/>
    </source>
</evidence>
<accession>A0A3B1AUV1</accession>
<dbReference type="InterPro" id="IPR013325">
    <property type="entry name" value="RNA_pol_sigma_r2"/>
</dbReference>
<dbReference type="GO" id="GO:0006352">
    <property type="term" value="P:DNA-templated transcription initiation"/>
    <property type="evidence" value="ECO:0007669"/>
    <property type="project" value="InterPro"/>
</dbReference>
<protein>
    <recommendedName>
        <fullName evidence="8">RNA polymerase ECF-type sigma factor</fullName>
    </recommendedName>
</protein>
<keyword evidence="3" id="KW-0731">Sigma factor</keyword>
<comment type="similarity">
    <text evidence="1">Belongs to the sigma-70 factor family. ECF subfamily.</text>
</comment>
<dbReference type="Gene3D" id="1.10.10.10">
    <property type="entry name" value="Winged helix-like DNA-binding domain superfamily/Winged helix DNA-binding domain"/>
    <property type="match status" value="1"/>
</dbReference>
<dbReference type="SUPFAM" id="SSF88659">
    <property type="entry name" value="Sigma3 and sigma4 domains of RNA polymerase sigma factors"/>
    <property type="match status" value="1"/>
</dbReference>
<dbReference type="NCBIfam" id="TIGR02937">
    <property type="entry name" value="sigma70-ECF"/>
    <property type="match status" value="1"/>
</dbReference>
<feature type="domain" description="RNA polymerase sigma factor 70 region 4 type 2" evidence="6">
    <location>
        <begin position="115"/>
        <end position="165"/>
    </location>
</feature>
<evidence type="ECO:0000256" key="1">
    <source>
        <dbReference type="ARBA" id="ARBA00010641"/>
    </source>
</evidence>
<evidence type="ECO:0000256" key="4">
    <source>
        <dbReference type="ARBA" id="ARBA00023163"/>
    </source>
</evidence>
<evidence type="ECO:0000313" key="7">
    <source>
        <dbReference type="EMBL" id="VAX03058.1"/>
    </source>
</evidence>
<dbReference type="InterPro" id="IPR014284">
    <property type="entry name" value="RNA_pol_sigma-70_dom"/>
</dbReference>
<proteinExistence type="inferred from homology"/>
<dbReference type="InterPro" id="IPR013249">
    <property type="entry name" value="RNA_pol_sigma70_r4_t2"/>
</dbReference>
<dbReference type="GO" id="GO:0003677">
    <property type="term" value="F:DNA binding"/>
    <property type="evidence" value="ECO:0007669"/>
    <property type="project" value="InterPro"/>
</dbReference>
<feature type="domain" description="RNA polymerase sigma-70 region 2" evidence="5">
    <location>
        <begin position="12"/>
        <end position="77"/>
    </location>
</feature>
<dbReference type="CDD" id="cd06171">
    <property type="entry name" value="Sigma70_r4"/>
    <property type="match status" value="1"/>
</dbReference>
<evidence type="ECO:0008006" key="8">
    <source>
        <dbReference type="Google" id="ProtNLM"/>
    </source>
</evidence>
<keyword evidence="4" id="KW-0804">Transcription</keyword>
<dbReference type="InterPro" id="IPR013324">
    <property type="entry name" value="RNA_pol_sigma_r3/r4-like"/>
</dbReference>
<evidence type="ECO:0000259" key="5">
    <source>
        <dbReference type="Pfam" id="PF04542"/>
    </source>
</evidence>